<dbReference type="Gene3D" id="1.20.1290.10">
    <property type="entry name" value="AhpD-like"/>
    <property type="match status" value="1"/>
</dbReference>
<dbReference type="InterPro" id="IPR013096">
    <property type="entry name" value="Cupin_2"/>
</dbReference>
<sequence>MKSLLCIALGGAAAASAAPLPDAEPVREVVEVRSAASQRVMAGPAETFTGTVRVSSPFQAVPPGTAGGATVTFSAGARTAWHTHPLGQTLIVVEGLGLVQQQGQPAHVIRPGDIVTIPPHARHWHGAGPSGPMVHLAIAEKENGTAVTWQDKVTEQDYRAALTGAGLRVSNAPQATSAKTLAPRSETLTARQRAIVLTGSFMAASDMPRLNAALNQGLDDGLTISEAKEVLVQLYAYAGFPRSLNALGELLKVVDLRKQQGTHDDLGREPSRPVATGNELVTVGQTNQSEISGGPVQGPVFEFAPVINQFLQAHLFGDIFERDNLDWQSRELATVGALAATPGAQAQLRSHMRASLRVGLTAQQLQQLVRTLAEHVGPEVAARADEALAQAIGAASEG</sequence>
<organism evidence="4 5">
    <name type="scientific">Comamonas testosteroni TK102</name>
    <dbReference type="NCBI Taxonomy" id="1392005"/>
    <lineage>
        <taxon>Bacteria</taxon>
        <taxon>Pseudomonadati</taxon>
        <taxon>Pseudomonadota</taxon>
        <taxon>Betaproteobacteria</taxon>
        <taxon>Burkholderiales</taxon>
        <taxon>Comamonadaceae</taxon>
        <taxon>Comamonas</taxon>
    </lineage>
</organism>
<accession>A0A076PXS7</accession>
<dbReference type="RefSeq" id="WP_043374742.1">
    <property type="nucleotide sequence ID" value="NZ_CP006704.1"/>
</dbReference>
<feature type="domain" description="Cupin type-2" evidence="3">
    <location>
        <begin position="70"/>
        <end position="136"/>
    </location>
</feature>
<feature type="chain" id="PRO_5001716680" description="Carboxymuconolactone decarboxylase" evidence="1">
    <location>
        <begin position="18"/>
        <end position="398"/>
    </location>
</feature>
<feature type="domain" description="Carboxymuconolactone decarboxylase-like" evidence="2">
    <location>
        <begin position="309"/>
        <end position="387"/>
    </location>
</feature>
<dbReference type="InterPro" id="IPR029032">
    <property type="entry name" value="AhpD-like"/>
</dbReference>
<dbReference type="KEGG" id="ctes:O987_22640"/>
<dbReference type="GO" id="GO:0051920">
    <property type="term" value="F:peroxiredoxin activity"/>
    <property type="evidence" value="ECO:0007669"/>
    <property type="project" value="InterPro"/>
</dbReference>
<evidence type="ECO:0000313" key="4">
    <source>
        <dbReference type="EMBL" id="AIJ48615.1"/>
    </source>
</evidence>
<dbReference type="AlphaFoldDB" id="A0A076PXS7"/>
<dbReference type="SUPFAM" id="SSF69118">
    <property type="entry name" value="AhpD-like"/>
    <property type="match status" value="1"/>
</dbReference>
<evidence type="ECO:0000259" key="3">
    <source>
        <dbReference type="Pfam" id="PF07883"/>
    </source>
</evidence>
<proteinExistence type="predicted"/>
<dbReference type="InterPro" id="IPR014710">
    <property type="entry name" value="RmlC-like_jellyroll"/>
</dbReference>
<dbReference type="InterPro" id="IPR047263">
    <property type="entry name" value="HNL-like_cupin"/>
</dbReference>
<evidence type="ECO:0000256" key="1">
    <source>
        <dbReference type="SAM" id="SignalP"/>
    </source>
</evidence>
<evidence type="ECO:0000313" key="5">
    <source>
        <dbReference type="Proteomes" id="UP000028782"/>
    </source>
</evidence>
<dbReference type="HOGENOM" id="CLU_042241_1_0_4"/>
<dbReference type="SUPFAM" id="SSF51182">
    <property type="entry name" value="RmlC-like cupins"/>
    <property type="match status" value="1"/>
</dbReference>
<dbReference type="InterPro" id="IPR011051">
    <property type="entry name" value="RmlC_Cupin_sf"/>
</dbReference>
<dbReference type="PANTHER" id="PTHR43698:SF1">
    <property type="entry name" value="BLL4564 PROTEIN"/>
    <property type="match status" value="1"/>
</dbReference>
<dbReference type="Proteomes" id="UP000028782">
    <property type="component" value="Chromosome"/>
</dbReference>
<dbReference type="EMBL" id="CP006704">
    <property type="protein sequence ID" value="AIJ48615.1"/>
    <property type="molecule type" value="Genomic_DNA"/>
</dbReference>
<reference evidence="4 5" key="1">
    <citation type="journal article" date="2014" name="Genome Announc.">
        <title>Complete Genome Sequence of Polychlorinated Biphenyl Degrader Comamonas testosteroni TK102 (NBRC 109938).</title>
        <authorList>
            <person name="Fukuda K."/>
            <person name="Hosoyama A."/>
            <person name="Tsuchikane K."/>
            <person name="Ohji S."/>
            <person name="Yamazoe A."/>
            <person name="Fujita N."/>
            <person name="Shintani M."/>
            <person name="Kimbara K."/>
        </authorList>
    </citation>
    <scope>NUCLEOTIDE SEQUENCE [LARGE SCALE GENOMIC DNA]</scope>
    <source>
        <strain evidence="4">TK102</strain>
    </source>
</reference>
<gene>
    <name evidence="4" type="ORF">O987_22640</name>
</gene>
<dbReference type="Pfam" id="PF07883">
    <property type="entry name" value="Cupin_2"/>
    <property type="match status" value="1"/>
</dbReference>
<keyword evidence="1" id="KW-0732">Signal</keyword>
<dbReference type="PANTHER" id="PTHR43698">
    <property type="entry name" value="RIBD C-TERMINAL DOMAIN CONTAINING PROTEIN"/>
    <property type="match status" value="1"/>
</dbReference>
<evidence type="ECO:0008006" key="6">
    <source>
        <dbReference type="Google" id="ProtNLM"/>
    </source>
</evidence>
<dbReference type="Pfam" id="PF02627">
    <property type="entry name" value="CMD"/>
    <property type="match status" value="1"/>
</dbReference>
<feature type="signal peptide" evidence="1">
    <location>
        <begin position="1"/>
        <end position="17"/>
    </location>
</feature>
<evidence type="ECO:0000259" key="2">
    <source>
        <dbReference type="Pfam" id="PF02627"/>
    </source>
</evidence>
<dbReference type="CDD" id="cd02233">
    <property type="entry name" value="cupin_HNL-like"/>
    <property type="match status" value="1"/>
</dbReference>
<protein>
    <recommendedName>
        <fullName evidence="6">Carboxymuconolactone decarboxylase</fullName>
    </recommendedName>
</protein>
<name>A0A076PXS7_COMTE</name>
<dbReference type="InterPro" id="IPR003779">
    <property type="entry name" value="CMD-like"/>
</dbReference>
<dbReference type="Gene3D" id="2.60.120.10">
    <property type="entry name" value="Jelly Rolls"/>
    <property type="match status" value="1"/>
</dbReference>